<dbReference type="EMBL" id="CM056742">
    <property type="protein sequence ID" value="KAJ8679324.1"/>
    <property type="molecule type" value="Genomic_DNA"/>
</dbReference>
<gene>
    <name evidence="1" type="ORF">QAD02_015111</name>
</gene>
<organism evidence="1 2">
    <name type="scientific">Eretmocerus hayati</name>
    <dbReference type="NCBI Taxonomy" id="131215"/>
    <lineage>
        <taxon>Eukaryota</taxon>
        <taxon>Metazoa</taxon>
        <taxon>Ecdysozoa</taxon>
        <taxon>Arthropoda</taxon>
        <taxon>Hexapoda</taxon>
        <taxon>Insecta</taxon>
        <taxon>Pterygota</taxon>
        <taxon>Neoptera</taxon>
        <taxon>Endopterygota</taxon>
        <taxon>Hymenoptera</taxon>
        <taxon>Apocrita</taxon>
        <taxon>Proctotrupomorpha</taxon>
        <taxon>Chalcidoidea</taxon>
        <taxon>Aphelinidae</taxon>
        <taxon>Aphelininae</taxon>
        <taxon>Eretmocerus</taxon>
    </lineage>
</organism>
<keyword evidence="2" id="KW-1185">Reference proteome</keyword>
<dbReference type="Proteomes" id="UP001239111">
    <property type="component" value="Chromosome 2"/>
</dbReference>
<reference evidence="1" key="1">
    <citation type="submission" date="2023-04" db="EMBL/GenBank/DDBJ databases">
        <title>A chromosome-level genome assembly of the parasitoid wasp Eretmocerus hayati.</title>
        <authorList>
            <person name="Zhong Y."/>
            <person name="Liu S."/>
            <person name="Liu Y."/>
        </authorList>
    </citation>
    <scope>NUCLEOTIDE SEQUENCE</scope>
    <source>
        <strain evidence="1">ZJU_SS_LIU_2023</strain>
    </source>
</reference>
<sequence length="382" mass="43623">MFWTETRKQFKIVHSLKSDYCYYMMIVYLQIVYENTITKIILLVDRTRFVVVTAAAVGTGTAIFFIWRWWSRRQKFGPPSKWRKVGELSDLICFPVKSLGPVRLNTMECTILGLRSGWIRDRTLMVIDLDGQFVTGRQFPRMVQILPSIAGPVLTLKAPGMMAVSVDLSRLGKRLRAAVWGQTVPACDCGEEVARWLSRFILQEDSGLRLVYYPLDRPSKSMHPKNNPFPLVETRDTGAYPDATSYVLENEASIADLNMRLEQPVTPLNFRPNFVVKGPEAFEEDTWEWLKIGNVIFRNIRPCTRCIFTTIDPENGTKDPKFEPLKTLRKYREIKDPEVRKHTLGSPVMGIHLGLRSKGGLVNLGDPVFVGENDELPLKTPP</sequence>
<name>A0ACC2P9S0_9HYME</name>
<comment type="caution">
    <text evidence="1">The sequence shown here is derived from an EMBL/GenBank/DDBJ whole genome shotgun (WGS) entry which is preliminary data.</text>
</comment>
<accession>A0ACC2P9S0</accession>
<evidence type="ECO:0000313" key="2">
    <source>
        <dbReference type="Proteomes" id="UP001239111"/>
    </source>
</evidence>
<protein>
    <submittedName>
        <fullName evidence="1">Uncharacterized protein</fullName>
    </submittedName>
</protein>
<proteinExistence type="predicted"/>
<evidence type="ECO:0000313" key="1">
    <source>
        <dbReference type="EMBL" id="KAJ8679324.1"/>
    </source>
</evidence>